<accession>A0A443SNH8</accession>
<keyword evidence="2" id="KW-1185">Reference proteome</keyword>
<evidence type="ECO:0000313" key="2">
    <source>
        <dbReference type="Proteomes" id="UP000288716"/>
    </source>
</evidence>
<comment type="caution">
    <text evidence="1">The sequence shown here is derived from an EMBL/GenBank/DDBJ whole genome shotgun (WGS) entry which is preliminary data.</text>
</comment>
<sequence>MSRKELIKPKAILVRMFGVLAPHSFKEDQLNGFVRNNIKAYIDEQWGDGDLWESIVAMKHESDVERETNSKVPRIANNCEKDEDIKQTVIEYVLYQLQQPHDDSQSEYRTFYTHLWDYGYTKQQLKTELYQDVVAAINSWKAKGIDIYTISSYKELTVQAMLKNTNIGDVTNVSTSAICKHLIRFLAIYRTYYCKRSEKRRLR</sequence>
<reference evidence="1 2" key="1">
    <citation type="journal article" date="2018" name="Gigascience">
        <title>Genomes of trombidid mites reveal novel predicted allergens and laterally-transferred genes associated with secondary metabolism.</title>
        <authorList>
            <person name="Dong X."/>
            <person name="Chaisiri K."/>
            <person name="Xia D."/>
            <person name="Armstrong S.D."/>
            <person name="Fang Y."/>
            <person name="Donnelly M.J."/>
            <person name="Kadowaki T."/>
            <person name="McGarry J.W."/>
            <person name="Darby A.C."/>
            <person name="Makepeace B.L."/>
        </authorList>
    </citation>
    <scope>NUCLEOTIDE SEQUENCE [LARGE SCALE GENOMIC DNA]</scope>
    <source>
        <strain evidence="1">UoL-UT</strain>
    </source>
</reference>
<dbReference type="EMBL" id="NCKV01001073">
    <property type="protein sequence ID" value="RWS29089.1"/>
    <property type="molecule type" value="Genomic_DNA"/>
</dbReference>
<dbReference type="Proteomes" id="UP000288716">
    <property type="component" value="Unassembled WGS sequence"/>
</dbReference>
<dbReference type="SUPFAM" id="SSF56784">
    <property type="entry name" value="HAD-like"/>
    <property type="match status" value="1"/>
</dbReference>
<dbReference type="OrthoDB" id="6494414at2759"/>
<name>A0A443SNH8_9ACAR</name>
<protein>
    <submittedName>
        <fullName evidence="1">Putative acireductone synthase UTR4-like protein</fullName>
    </submittedName>
</protein>
<dbReference type="GO" id="GO:0019509">
    <property type="term" value="P:L-methionine salvage from methylthioadenosine"/>
    <property type="evidence" value="ECO:0007669"/>
    <property type="project" value="TreeGrafter"/>
</dbReference>
<dbReference type="InterPro" id="IPR036412">
    <property type="entry name" value="HAD-like_sf"/>
</dbReference>
<organism evidence="1 2">
    <name type="scientific">Leptotrombidium deliense</name>
    <dbReference type="NCBI Taxonomy" id="299467"/>
    <lineage>
        <taxon>Eukaryota</taxon>
        <taxon>Metazoa</taxon>
        <taxon>Ecdysozoa</taxon>
        <taxon>Arthropoda</taxon>
        <taxon>Chelicerata</taxon>
        <taxon>Arachnida</taxon>
        <taxon>Acari</taxon>
        <taxon>Acariformes</taxon>
        <taxon>Trombidiformes</taxon>
        <taxon>Prostigmata</taxon>
        <taxon>Anystina</taxon>
        <taxon>Parasitengona</taxon>
        <taxon>Trombiculoidea</taxon>
        <taxon>Trombiculidae</taxon>
        <taxon>Leptotrombidium</taxon>
    </lineage>
</organism>
<dbReference type="PANTHER" id="PTHR20371">
    <property type="entry name" value="ENOLASE-PHOSPHATASE E1"/>
    <property type="match status" value="1"/>
</dbReference>
<dbReference type="VEuPathDB" id="VectorBase:LDEU002947"/>
<proteinExistence type="predicted"/>
<dbReference type="GO" id="GO:0043874">
    <property type="term" value="F:acireductone synthase activity"/>
    <property type="evidence" value="ECO:0007669"/>
    <property type="project" value="TreeGrafter"/>
</dbReference>
<dbReference type="AlphaFoldDB" id="A0A443SNH8"/>
<dbReference type="PANTHER" id="PTHR20371:SF1">
    <property type="entry name" value="ENOLASE-PHOSPHATASE E1"/>
    <property type="match status" value="1"/>
</dbReference>
<evidence type="ECO:0000313" key="1">
    <source>
        <dbReference type="EMBL" id="RWS29089.1"/>
    </source>
</evidence>
<gene>
    <name evidence="1" type="ORF">B4U80_12746</name>
</gene>
<dbReference type="STRING" id="299467.A0A443SNH8"/>
<dbReference type="Gene3D" id="1.10.720.60">
    <property type="match status" value="1"/>
</dbReference>